<reference evidence="1 2" key="1">
    <citation type="submission" date="2018-03" db="EMBL/GenBank/DDBJ databases">
        <title>Genomic Encyclopedia of Archaeal and Bacterial Type Strains, Phase II (KMG-II): from individual species to whole genera.</title>
        <authorList>
            <person name="Goeker M."/>
        </authorList>
    </citation>
    <scope>NUCLEOTIDE SEQUENCE [LARGE SCALE GENOMIC DNA]</scope>
    <source>
        <strain evidence="1 2">DSM 29057</strain>
    </source>
</reference>
<dbReference type="Proteomes" id="UP000241964">
    <property type="component" value="Unassembled WGS sequence"/>
</dbReference>
<keyword evidence="2" id="KW-1185">Reference proteome</keyword>
<dbReference type="EMBL" id="PYAS01000023">
    <property type="protein sequence ID" value="PSL20811.1"/>
    <property type="molecule type" value="Genomic_DNA"/>
</dbReference>
<organism evidence="1 2">
    <name type="scientific">Dyadobacter jiangsuensis</name>
    <dbReference type="NCBI Taxonomy" id="1591085"/>
    <lineage>
        <taxon>Bacteria</taxon>
        <taxon>Pseudomonadati</taxon>
        <taxon>Bacteroidota</taxon>
        <taxon>Cytophagia</taxon>
        <taxon>Cytophagales</taxon>
        <taxon>Spirosomataceae</taxon>
        <taxon>Dyadobacter</taxon>
    </lineage>
</organism>
<evidence type="ECO:0000313" key="2">
    <source>
        <dbReference type="Proteomes" id="UP000241964"/>
    </source>
</evidence>
<gene>
    <name evidence="1" type="ORF">CLV60_12355</name>
</gene>
<protein>
    <submittedName>
        <fullName evidence="1">Uncharacterized protein</fullName>
    </submittedName>
</protein>
<sequence>MAEYSGYKAKNGTDQIDVKKFRLIIKHCDCTINWHLIGIESLSHDKKYLQFSDLQSFKPC</sequence>
<dbReference type="AlphaFoldDB" id="A0A2P8FGH1"/>
<comment type="caution">
    <text evidence="1">The sequence shown here is derived from an EMBL/GenBank/DDBJ whole genome shotgun (WGS) entry which is preliminary data.</text>
</comment>
<proteinExistence type="predicted"/>
<accession>A0A2P8FGH1</accession>
<evidence type="ECO:0000313" key="1">
    <source>
        <dbReference type="EMBL" id="PSL20811.1"/>
    </source>
</evidence>
<name>A0A2P8FGH1_9BACT</name>